<dbReference type="Pfam" id="PF10080">
    <property type="entry name" value="FtrD-like"/>
    <property type="match status" value="1"/>
</dbReference>
<dbReference type="InterPro" id="IPR018758">
    <property type="entry name" value="FtrD-like"/>
</dbReference>
<proteinExistence type="predicted"/>
<dbReference type="PROSITE" id="PS51257">
    <property type="entry name" value="PROKAR_LIPOPROTEIN"/>
    <property type="match status" value="1"/>
</dbReference>
<evidence type="ECO:0000259" key="1">
    <source>
        <dbReference type="Pfam" id="PF10080"/>
    </source>
</evidence>
<reference evidence="2 3" key="1">
    <citation type="submission" date="2014-09" db="EMBL/GenBank/DDBJ databases">
        <title>Draft genome sequence of an obligately methylotrophic methanogen, Methanococcoides methylutens, isolated from marine sediment.</title>
        <authorList>
            <person name="Guan Y."/>
            <person name="Ngugi D.K."/>
            <person name="Blom J."/>
            <person name="Ali S."/>
            <person name="Ferry J.G."/>
            <person name="Stingl U."/>
        </authorList>
    </citation>
    <scope>NUCLEOTIDE SEQUENCE [LARGE SCALE GENOMIC DNA]</scope>
    <source>
        <strain evidence="2 3">DSM 2657</strain>
    </source>
</reference>
<sequence length="163" mass="17457">MNSKLAGFIILVTVAFVFGAGCLDNDAQTTASAIPVTATWIEPQVIDNTVTIPVQTIDENINTHFKVTTTAGEIAVMTYMLGDDIIVRSNVCPPCGSIGFSLDRDILVCYACRTTFDAETGQGIQGACVDYPKESIPYTVSDGNVVMEMDDIVIAHTNTVQRG</sequence>
<dbReference type="OrthoDB" id="142004at2157"/>
<organism evidence="2 3">
    <name type="scientific">Methanococcoides methylutens</name>
    <dbReference type="NCBI Taxonomy" id="2226"/>
    <lineage>
        <taxon>Archaea</taxon>
        <taxon>Methanobacteriati</taxon>
        <taxon>Methanobacteriota</taxon>
        <taxon>Stenosarchaea group</taxon>
        <taxon>Methanomicrobia</taxon>
        <taxon>Methanosarcinales</taxon>
        <taxon>Methanosarcinaceae</taxon>
        <taxon>Methanococcoides</taxon>
    </lineage>
</organism>
<comment type="caution">
    <text evidence="2">The sequence shown here is derived from an EMBL/GenBank/DDBJ whole genome shotgun (WGS) entry which is preliminary data.</text>
</comment>
<dbReference type="EMBL" id="JRHO01000014">
    <property type="protein sequence ID" value="KGK98263.1"/>
    <property type="molecule type" value="Genomic_DNA"/>
</dbReference>
<dbReference type="RefSeq" id="WP_048195615.1">
    <property type="nucleotide sequence ID" value="NZ_CAAGSM010000001.1"/>
</dbReference>
<protein>
    <recommendedName>
        <fullName evidence="1">Membrane iron-sulfur containing protein FtrD-like domain-containing protein</fullName>
    </recommendedName>
</protein>
<evidence type="ECO:0000313" key="3">
    <source>
        <dbReference type="Proteomes" id="UP000029859"/>
    </source>
</evidence>
<dbReference type="AlphaFoldDB" id="A0A099T283"/>
<dbReference type="Proteomes" id="UP000029859">
    <property type="component" value="Unassembled WGS sequence"/>
</dbReference>
<feature type="domain" description="Membrane iron-sulfur containing protein FtrD-like" evidence="1">
    <location>
        <begin position="63"/>
        <end position="152"/>
    </location>
</feature>
<dbReference type="InterPro" id="IPR036922">
    <property type="entry name" value="Rieske_2Fe-2S_sf"/>
</dbReference>
<dbReference type="GO" id="GO:0051537">
    <property type="term" value="F:2 iron, 2 sulfur cluster binding"/>
    <property type="evidence" value="ECO:0007669"/>
    <property type="project" value="InterPro"/>
</dbReference>
<name>A0A099T283_METMT</name>
<keyword evidence="3" id="KW-1185">Reference proteome</keyword>
<evidence type="ECO:0000313" key="2">
    <source>
        <dbReference type="EMBL" id="KGK98263.1"/>
    </source>
</evidence>
<gene>
    <name evidence="2" type="ORF">LI82_11135</name>
</gene>
<dbReference type="SUPFAM" id="SSF50022">
    <property type="entry name" value="ISP domain"/>
    <property type="match status" value="1"/>
</dbReference>
<accession>A0A099T283</accession>